<protein>
    <submittedName>
        <fullName evidence="2">Processed acidic surface protein</fullName>
    </submittedName>
</protein>
<dbReference type="AlphaFoldDB" id="A0A942SVQ6"/>
<reference evidence="2" key="1">
    <citation type="submission" date="2021-05" db="EMBL/GenBank/DDBJ databases">
        <title>Novel Bacillus species.</title>
        <authorList>
            <person name="Liu G."/>
        </authorList>
    </citation>
    <scope>NUCLEOTIDE SEQUENCE</scope>
    <source>
        <strain evidence="2 4">FJAT-50051</strain>
    </source>
</reference>
<dbReference type="InterPro" id="IPR030832">
    <property type="entry name" value="Acidic_LPXTA"/>
</dbReference>
<name>A0A942SVQ6_9BACI</name>
<sequence length="292" mass="34182">MNLKRIISFSFILFMFLFSVPFVSAAPSDSELNQYLQEIGWTKQELQDYLDFYEIPMDEFASIDELREFLGTPINEQNLQELLTKYHLSQKEMDDLLNHFGDSLGEYKFIEDLDSALDFYVNHDEYMADIESELNEIGITEEESEKFFNYLGQVEEKNKYQLDQMDLYDSLLEKFVGLDDTTDLTEEQQDELVQILTETIDTYEIKVQFKVNNQNISLKELLKMKDAPDNLYIGISSIAGEPLIDFTIPGSYFQTGETINQGEQMIHLGEISNEFIDHLHDEKYQNADNRYK</sequence>
<feature type="signal peptide" evidence="1">
    <location>
        <begin position="1"/>
        <end position="25"/>
    </location>
</feature>
<accession>A0A942SVQ6</accession>
<proteinExistence type="predicted"/>
<dbReference type="EMBL" id="JAGYPE020000065">
    <property type="protein sequence ID" value="MCH6268741.1"/>
    <property type="molecule type" value="Genomic_DNA"/>
</dbReference>
<evidence type="ECO:0000313" key="3">
    <source>
        <dbReference type="EMBL" id="MCH6268741.1"/>
    </source>
</evidence>
<dbReference type="NCBIfam" id="TIGR04383">
    <property type="entry name" value="acidic_w_LPXTA"/>
    <property type="match status" value="1"/>
</dbReference>
<dbReference type="Proteomes" id="UP000677265">
    <property type="component" value="Unassembled WGS sequence"/>
</dbReference>
<dbReference type="RefSeq" id="WP_213140958.1">
    <property type="nucleotide sequence ID" value="NZ_JAGYPE020000065.1"/>
</dbReference>
<evidence type="ECO:0000313" key="2">
    <source>
        <dbReference type="EMBL" id="MBS4181069.1"/>
    </source>
</evidence>
<evidence type="ECO:0000256" key="1">
    <source>
        <dbReference type="SAM" id="SignalP"/>
    </source>
</evidence>
<evidence type="ECO:0000313" key="4">
    <source>
        <dbReference type="Proteomes" id="UP000677265"/>
    </source>
</evidence>
<organism evidence="2">
    <name type="scientific">Neobacillus citreus</name>
    <dbReference type="NCBI Taxonomy" id="2833578"/>
    <lineage>
        <taxon>Bacteria</taxon>
        <taxon>Bacillati</taxon>
        <taxon>Bacillota</taxon>
        <taxon>Bacilli</taxon>
        <taxon>Bacillales</taxon>
        <taxon>Bacillaceae</taxon>
        <taxon>Neobacillus</taxon>
    </lineage>
</organism>
<gene>
    <name evidence="3" type="ORF">KHB02_024745</name>
    <name evidence="2" type="ORF">KHB02_06615</name>
</gene>
<comment type="caution">
    <text evidence="2">The sequence shown here is derived from an EMBL/GenBank/DDBJ whole genome shotgun (WGS) entry which is preliminary data.</text>
</comment>
<keyword evidence="4" id="KW-1185">Reference proteome</keyword>
<keyword evidence="1" id="KW-0732">Signal</keyword>
<dbReference type="EMBL" id="JAGYPE010000001">
    <property type="protein sequence ID" value="MBS4181069.1"/>
    <property type="molecule type" value="Genomic_DNA"/>
</dbReference>
<feature type="chain" id="PRO_5044697220" evidence="1">
    <location>
        <begin position="26"/>
        <end position="292"/>
    </location>
</feature>